<proteinExistence type="predicted"/>
<dbReference type="Proteomes" id="UP001176891">
    <property type="component" value="Unassembled WGS sequence"/>
</dbReference>
<comment type="caution">
    <text evidence="1">The sequence shown here is derived from an EMBL/GenBank/DDBJ whole genome shotgun (WGS) entry which is preliminary data.</text>
</comment>
<evidence type="ECO:0008006" key="3">
    <source>
        <dbReference type="Google" id="ProtNLM"/>
    </source>
</evidence>
<dbReference type="InterPro" id="IPR036116">
    <property type="entry name" value="FN3_sf"/>
</dbReference>
<organism evidence="1 2">
    <name type="scientific">Flavivirga amylovorans</name>
    <dbReference type="NCBI Taxonomy" id="870486"/>
    <lineage>
        <taxon>Bacteria</taxon>
        <taxon>Pseudomonadati</taxon>
        <taxon>Bacteroidota</taxon>
        <taxon>Flavobacteriia</taxon>
        <taxon>Flavobacteriales</taxon>
        <taxon>Flavobacteriaceae</taxon>
        <taxon>Flavivirga</taxon>
    </lineage>
</organism>
<gene>
    <name evidence="1" type="ORF">Q4Q39_06650</name>
</gene>
<evidence type="ECO:0000313" key="1">
    <source>
        <dbReference type="EMBL" id="MDO5987086.1"/>
    </source>
</evidence>
<reference evidence="1" key="1">
    <citation type="submission" date="2023-07" db="EMBL/GenBank/DDBJ databases">
        <title>Two novel species in the genus Flavivirga.</title>
        <authorList>
            <person name="Kwon K."/>
        </authorList>
    </citation>
    <scope>NUCLEOTIDE SEQUENCE</scope>
    <source>
        <strain evidence="1">KACC 14157</strain>
    </source>
</reference>
<dbReference type="PROSITE" id="PS51257">
    <property type="entry name" value="PROKAR_LIPOPROTEIN"/>
    <property type="match status" value="1"/>
</dbReference>
<sequence length="241" mass="26448">MKKKIIHTIKILSINIIVPLLFFSCGGGSDEGESLEIPNPEAAVLIFPENNTECNEGQIINDNQSSVVFKWSVAANTDIYEVNLRNLNTSAVSKVNATANETPITIDRGTPYAWFVVSKASGTQVTEKSVEFRFYNEGPGVSNYAPFPAEAISPIQGAIVDVADSITLEWTTSDIDNDINEYEILFGTDAENLVSQGTTNATNKSNISIVPDTIYYWQILTTDIYGNTSNSDIFQFRVKAI</sequence>
<dbReference type="RefSeq" id="WP_303281631.1">
    <property type="nucleotide sequence ID" value="NZ_BAABCZ010000005.1"/>
</dbReference>
<keyword evidence="2" id="KW-1185">Reference proteome</keyword>
<name>A0ABT8WZH9_9FLAO</name>
<accession>A0ABT8WZH9</accession>
<dbReference type="Gene3D" id="2.60.40.10">
    <property type="entry name" value="Immunoglobulins"/>
    <property type="match status" value="1"/>
</dbReference>
<evidence type="ECO:0000313" key="2">
    <source>
        <dbReference type="Proteomes" id="UP001176891"/>
    </source>
</evidence>
<dbReference type="SUPFAM" id="SSF49265">
    <property type="entry name" value="Fibronectin type III"/>
    <property type="match status" value="1"/>
</dbReference>
<dbReference type="EMBL" id="JAUOEM010000002">
    <property type="protein sequence ID" value="MDO5987086.1"/>
    <property type="molecule type" value="Genomic_DNA"/>
</dbReference>
<dbReference type="InterPro" id="IPR013783">
    <property type="entry name" value="Ig-like_fold"/>
</dbReference>
<protein>
    <recommendedName>
        <fullName evidence="3">Fibronectin type-III domain-containing protein</fullName>
    </recommendedName>
</protein>